<evidence type="ECO:0000313" key="2">
    <source>
        <dbReference type="Proteomes" id="UP000323067"/>
    </source>
</evidence>
<dbReference type="VEuPathDB" id="FungiDB:A9K55_000310"/>
<gene>
    <name evidence="1" type="ORF">A9K55_000310</name>
</gene>
<sequence length="212" mass="21477">MADERITSTVMFASLTGSLHIEKPLTPLTSLFFPLLFKSQNMRVTSVLTALFAVSGVSAAPVRSSTPVDVDARGVFGDGSQRLGSDIQNLANNAGTMMEKGGAALSSAVVQAGQGADKAVSDTQAVVQQAGQDMQRVGQDVQKAGQQVAANVQGMAQQVGSEVQGMAQQVGNDVQGVATAAGHLAKGASNVMNGIGKGLASCASGENPACNK</sequence>
<dbReference type="Gene3D" id="1.20.120.20">
    <property type="entry name" value="Apolipoprotein"/>
    <property type="match status" value="1"/>
</dbReference>
<dbReference type="AlphaFoldDB" id="A0A2H4SVC8"/>
<name>A0A2H4SVC8_CORMI</name>
<dbReference type="EMBL" id="CP023328">
    <property type="protein sequence ID" value="ATY67064.1"/>
    <property type="molecule type" value="Genomic_DNA"/>
</dbReference>
<dbReference type="OrthoDB" id="4870045at2759"/>
<evidence type="ECO:0000313" key="1">
    <source>
        <dbReference type="EMBL" id="ATY67064.1"/>
    </source>
</evidence>
<dbReference type="Proteomes" id="UP000323067">
    <property type="component" value="Chromosome i"/>
</dbReference>
<proteinExistence type="predicted"/>
<reference evidence="1 2" key="1">
    <citation type="journal article" date="2017" name="BMC Genomics">
        <title>Chromosome level assembly and secondary metabolite potential of the parasitic fungus Cordyceps militaris.</title>
        <authorList>
            <person name="Kramer G.J."/>
            <person name="Nodwell J.R."/>
        </authorList>
    </citation>
    <scope>NUCLEOTIDE SEQUENCE [LARGE SCALE GENOMIC DNA]</scope>
    <source>
        <strain evidence="1 2">ATCC 34164</strain>
    </source>
</reference>
<protein>
    <submittedName>
        <fullName evidence="1">Uncharacterized protein</fullName>
    </submittedName>
</protein>
<accession>A0A2H4SVC8</accession>
<dbReference type="VEuPathDB" id="FungiDB:CCM_09296"/>
<organism evidence="1 2">
    <name type="scientific">Cordyceps militaris</name>
    <name type="common">Caterpillar fungus</name>
    <name type="synonym">Clavaria militaris</name>
    <dbReference type="NCBI Taxonomy" id="73501"/>
    <lineage>
        <taxon>Eukaryota</taxon>
        <taxon>Fungi</taxon>
        <taxon>Dikarya</taxon>
        <taxon>Ascomycota</taxon>
        <taxon>Pezizomycotina</taxon>
        <taxon>Sordariomycetes</taxon>
        <taxon>Hypocreomycetidae</taxon>
        <taxon>Hypocreales</taxon>
        <taxon>Cordycipitaceae</taxon>
        <taxon>Cordyceps</taxon>
    </lineage>
</organism>